<dbReference type="PANTHER" id="PTHR38460:SF1">
    <property type="entry name" value="TAUTOMERASE YOLI-RELATED"/>
    <property type="match status" value="1"/>
</dbReference>
<gene>
    <name evidence="1" type="primary">yusQ</name>
    <name evidence="1" type="ORF">GCM10008938_16700</name>
</gene>
<comment type="caution">
    <text evidence="1">The sequence shown here is derived from an EMBL/GenBank/DDBJ whole genome shotgun (WGS) entry which is preliminary data.</text>
</comment>
<reference evidence="2" key="1">
    <citation type="journal article" date="2019" name="Int. J. Syst. Evol. Microbiol.">
        <title>The Global Catalogue of Microorganisms (GCM) 10K type strain sequencing project: providing services to taxonomists for standard genome sequencing and annotation.</title>
        <authorList>
            <consortium name="The Broad Institute Genomics Platform"/>
            <consortium name="The Broad Institute Genome Sequencing Center for Infectious Disease"/>
            <person name="Wu L."/>
            <person name="Ma J."/>
        </authorList>
    </citation>
    <scope>NUCLEOTIDE SEQUENCE [LARGE SCALE GENOMIC DNA]</scope>
    <source>
        <strain evidence="2">JCM 14370</strain>
    </source>
</reference>
<organism evidence="1 2">
    <name type="scientific">Deinococcus roseus</name>
    <dbReference type="NCBI Taxonomy" id="392414"/>
    <lineage>
        <taxon>Bacteria</taxon>
        <taxon>Thermotogati</taxon>
        <taxon>Deinococcota</taxon>
        <taxon>Deinococci</taxon>
        <taxon>Deinococcales</taxon>
        <taxon>Deinococcaceae</taxon>
        <taxon>Deinococcus</taxon>
    </lineage>
</organism>
<dbReference type="InterPro" id="IPR014347">
    <property type="entry name" value="Tautomerase/MIF_sf"/>
</dbReference>
<proteinExistence type="predicted"/>
<keyword evidence="2" id="KW-1185">Reference proteome</keyword>
<evidence type="ECO:0000313" key="2">
    <source>
        <dbReference type="Proteomes" id="UP000632222"/>
    </source>
</evidence>
<dbReference type="PANTHER" id="PTHR38460">
    <property type="entry name" value="TAUTOMERASE YOLI-RELATED"/>
    <property type="match status" value="1"/>
</dbReference>
<accession>A0ABQ2CZ19</accession>
<dbReference type="EMBL" id="BMOD01000004">
    <property type="protein sequence ID" value="GGJ31208.1"/>
    <property type="molecule type" value="Genomic_DNA"/>
</dbReference>
<dbReference type="InterPro" id="IPR037479">
    <property type="entry name" value="Tauto_MSAD"/>
</dbReference>
<dbReference type="Proteomes" id="UP000632222">
    <property type="component" value="Unassembled WGS sequence"/>
</dbReference>
<name>A0ABQ2CZ19_9DEIO</name>
<dbReference type="Pfam" id="PF14552">
    <property type="entry name" value="Tautomerase_2"/>
    <property type="match status" value="1"/>
</dbReference>
<evidence type="ECO:0000313" key="1">
    <source>
        <dbReference type="EMBL" id="GGJ31208.1"/>
    </source>
</evidence>
<sequence length="132" mass="15223">MPFVRISLHQGKTPTFLQTLADTIHHTLVDTFEVPTKDRFQVIHTLSEGHFYFSPDYLDIQRSHDLILIEIVAGRPRSTATKTLLYQTLASRLLQDLQVRPEDVMVIVQINTREDWSFGCGLAQMLEVQSWV</sequence>
<dbReference type="Gene3D" id="3.30.429.10">
    <property type="entry name" value="Macrophage Migration Inhibitory Factor"/>
    <property type="match status" value="1"/>
</dbReference>
<dbReference type="SUPFAM" id="SSF55331">
    <property type="entry name" value="Tautomerase/MIF"/>
    <property type="match status" value="1"/>
</dbReference>
<protein>
    <submittedName>
        <fullName evidence="1">Tautomerase YusQ</fullName>
    </submittedName>
</protein>